<proteinExistence type="predicted"/>
<evidence type="ECO:0000313" key="2">
    <source>
        <dbReference type="EMBL" id="GBG31559.1"/>
    </source>
</evidence>
<organism evidence="2 3">
    <name type="scientific">Hondaea fermentalgiana</name>
    <dbReference type="NCBI Taxonomy" id="2315210"/>
    <lineage>
        <taxon>Eukaryota</taxon>
        <taxon>Sar</taxon>
        <taxon>Stramenopiles</taxon>
        <taxon>Bigyra</taxon>
        <taxon>Labyrinthulomycetes</taxon>
        <taxon>Thraustochytrida</taxon>
        <taxon>Thraustochytriidae</taxon>
        <taxon>Hondaea</taxon>
    </lineage>
</organism>
<evidence type="ECO:0000256" key="1">
    <source>
        <dbReference type="SAM" id="MobiDB-lite"/>
    </source>
</evidence>
<dbReference type="Proteomes" id="UP000241890">
    <property type="component" value="Unassembled WGS sequence"/>
</dbReference>
<dbReference type="AlphaFoldDB" id="A0A2R5GMN2"/>
<sequence>MCILPGMQQRAVSYEDDGARFEDDLEWLDFTFGDDVLEFPAEKHAGAAAVDANGNAAGRMIPAGGDSDFFIGDGLQFADPFVKSNNIVDNDDGLQIDAGNDQQDDDIKEEDDIQLDGGAMPSYEKIPIPGFAGYFYANNRRPAPTPVPAAVCRSTSGSSGSASVSSGSNSSVDMQHHHQQLAAHEVHYTRGAAPKRGRDELEIEAPCLEAKRRHEESMTDPASPGGFSSPGLAEEMEYDQGRWKPDEIAMVMNITRVYISHDLKTISDIANFCGIRRPKRAIDKHLKRMLKYDRWLNRDEAKILAKIAVRLQESLPALTKAQIARLDEAKATWQP</sequence>
<reference evidence="2 3" key="1">
    <citation type="submission" date="2017-12" db="EMBL/GenBank/DDBJ databases">
        <title>Sequencing, de novo assembly and annotation of complete genome of a new Thraustochytrid species, strain FCC1311.</title>
        <authorList>
            <person name="Sedici K."/>
            <person name="Godart F."/>
            <person name="Aiese Cigliano R."/>
            <person name="Sanseverino W."/>
            <person name="Barakat M."/>
            <person name="Ortet P."/>
            <person name="Marechal E."/>
            <person name="Cagnac O."/>
            <person name="Amato A."/>
        </authorList>
    </citation>
    <scope>NUCLEOTIDE SEQUENCE [LARGE SCALE GENOMIC DNA]</scope>
</reference>
<feature type="compositionally biased region" description="Low complexity" evidence="1">
    <location>
        <begin position="147"/>
        <end position="171"/>
    </location>
</feature>
<feature type="region of interest" description="Disordered" evidence="1">
    <location>
        <begin position="147"/>
        <end position="177"/>
    </location>
</feature>
<name>A0A2R5GMN2_9STRA</name>
<comment type="caution">
    <text evidence="2">The sequence shown here is derived from an EMBL/GenBank/DDBJ whole genome shotgun (WGS) entry which is preliminary data.</text>
</comment>
<accession>A0A2R5GMN2</accession>
<gene>
    <name evidence="2" type="ORF">FCC1311_077832</name>
</gene>
<feature type="region of interest" description="Disordered" evidence="1">
    <location>
        <begin position="212"/>
        <end position="231"/>
    </location>
</feature>
<evidence type="ECO:0000313" key="3">
    <source>
        <dbReference type="Proteomes" id="UP000241890"/>
    </source>
</evidence>
<keyword evidence="3" id="KW-1185">Reference proteome</keyword>
<dbReference type="EMBL" id="BEYU01000100">
    <property type="protein sequence ID" value="GBG31559.1"/>
    <property type="molecule type" value="Genomic_DNA"/>
</dbReference>
<dbReference type="InParanoid" id="A0A2R5GMN2"/>
<protein>
    <submittedName>
        <fullName evidence="2">Uncharacterized protein</fullName>
    </submittedName>
</protein>
<feature type="region of interest" description="Disordered" evidence="1">
    <location>
        <begin position="89"/>
        <end position="108"/>
    </location>
</feature>